<keyword evidence="3" id="KW-0732">Signal</keyword>
<dbReference type="PANTHER" id="PTHR33607:SF2">
    <property type="entry name" value="ENDONUCLEASE-1"/>
    <property type="match status" value="1"/>
</dbReference>
<dbReference type="InterPro" id="IPR044925">
    <property type="entry name" value="His-Me_finger_sf"/>
</dbReference>
<sequence length="347" mass="38917">MKKIVLLLLLPAYCIAQLPDYYTYYESVDFNLSGEAIKAQLATLVTETHTTELIYTPGVWDALKQTDLDPENNENVLLIYGYDDTDGVDDTDRSRDKDLSCHTSSCAGLWVREHVFPRSLGNPNLEFEGPGSDAHHLRAIDSERNSMRSNRRFADGEGHSIAISGGFFYPGDEWRGDVARMMMYMYIRYGQQCEANVVGSGSSSYSTLGDMPNIFLEWNAEDPVSQYEKNRNDILQDMQGNRNPFIDDPYIATIIWDGPAAEDTWGTLATQMAVAQNFFVYPTVTEGTVYVNNAPENTTYTLYNSLGQRINVTATANTIELEGNAKGMYFLSADSEAMHQTVKLILK</sequence>
<evidence type="ECO:0000256" key="4">
    <source>
        <dbReference type="ARBA" id="ARBA00022801"/>
    </source>
</evidence>
<protein>
    <submittedName>
        <fullName evidence="5">Endonuclease</fullName>
    </submittedName>
</protein>
<organism evidence="5 6">
    <name type="scientific">Flavobacterium rhizosphaerae</name>
    <dbReference type="NCBI Taxonomy" id="3163298"/>
    <lineage>
        <taxon>Bacteria</taxon>
        <taxon>Pseudomonadati</taxon>
        <taxon>Bacteroidota</taxon>
        <taxon>Flavobacteriia</taxon>
        <taxon>Flavobacteriales</taxon>
        <taxon>Flavobacteriaceae</taxon>
        <taxon>Flavobacterium</taxon>
    </lineage>
</organism>
<evidence type="ECO:0000256" key="3">
    <source>
        <dbReference type="ARBA" id="ARBA00022729"/>
    </source>
</evidence>
<dbReference type="EMBL" id="JBELPZ010000001">
    <property type="protein sequence ID" value="MFL9842912.1"/>
    <property type="molecule type" value="Genomic_DNA"/>
</dbReference>
<evidence type="ECO:0000313" key="5">
    <source>
        <dbReference type="EMBL" id="MFL9842912.1"/>
    </source>
</evidence>
<keyword evidence="5" id="KW-0255">Endonuclease</keyword>
<dbReference type="SUPFAM" id="SSF54060">
    <property type="entry name" value="His-Me finger endonucleases"/>
    <property type="match status" value="1"/>
</dbReference>
<keyword evidence="2" id="KW-0540">Nuclease</keyword>
<gene>
    <name evidence="5" type="ORF">ABS766_00640</name>
</gene>
<reference evidence="5 6" key="1">
    <citation type="submission" date="2024-06" db="EMBL/GenBank/DDBJ databases">
        <authorList>
            <person name="Kaempfer P."/>
            <person name="Viver T."/>
        </authorList>
    </citation>
    <scope>NUCLEOTIDE SEQUENCE [LARGE SCALE GENOMIC DNA]</scope>
    <source>
        <strain evidence="5 6">ST-119</strain>
    </source>
</reference>
<proteinExistence type="inferred from homology"/>
<accession>A0ABW8YTL2</accession>
<comment type="caution">
    <text evidence="5">The sequence shown here is derived from an EMBL/GenBank/DDBJ whole genome shotgun (WGS) entry which is preliminary data.</text>
</comment>
<evidence type="ECO:0000313" key="6">
    <source>
        <dbReference type="Proteomes" id="UP001629156"/>
    </source>
</evidence>
<dbReference type="Pfam" id="PF04231">
    <property type="entry name" value="Endonuclease_1"/>
    <property type="match status" value="1"/>
</dbReference>
<keyword evidence="6" id="KW-1185">Reference proteome</keyword>
<dbReference type="Proteomes" id="UP001629156">
    <property type="component" value="Unassembled WGS sequence"/>
</dbReference>
<dbReference type="PANTHER" id="PTHR33607">
    <property type="entry name" value="ENDONUCLEASE-1"/>
    <property type="match status" value="1"/>
</dbReference>
<evidence type="ECO:0000256" key="1">
    <source>
        <dbReference type="ARBA" id="ARBA00006429"/>
    </source>
</evidence>
<dbReference type="GO" id="GO:0004519">
    <property type="term" value="F:endonuclease activity"/>
    <property type="evidence" value="ECO:0007669"/>
    <property type="project" value="UniProtKB-KW"/>
</dbReference>
<keyword evidence="4" id="KW-0378">Hydrolase</keyword>
<dbReference type="NCBIfam" id="TIGR04183">
    <property type="entry name" value="Por_Secre_tail"/>
    <property type="match status" value="1"/>
</dbReference>
<dbReference type="RefSeq" id="WP_408083139.1">
    <property type="nucleotide sequence ID" value="NZ_JBELPZ010000001.1"/>
</dbReference>
<comment type="similarity">
    <text evidence="1">Belongs to the EndA/NucM nuclease family.</text>
</comment>
<evidence type="ECO:0000256" key="2">
    <source>
        <dbReference type="ARBA" id="ARBA00022722"/>
    </source>
</evidence>
<dbReference type="InterPro" id="IPR007346">
    <property type="entry name" value="Endonuclease-I"/>
</dbReference>
<name>A0ABW8YTL2_9FLAO</name>
<dbReference type="InterPro" id="IPR026444">
    <property type="entry name" value="Secre_tail"/>
</dbReference>